<dbReference type="CDD" id="cd11561">
    <property type="entry name" value="W2_eIF5"/>
    <property type="match status" value="1"/>
</dbReference>
<protein>
    <recommendedName>
        <fullName evidence="2">Eukaryotic translation initiation factor 5</fullName>
    </recommendedName>
</protein>
<comment type="similarity">
    <text evidence="1">Belongs to the eIF-2-beta/eIF-5 family.</text>
</comment>
<dbReference type="GO" id="GO:0003743">
    <property type="term" value="F:translation initiation factor activity"/>
    <property type="evidence" value="ECO:0007669"/>
    <property type="project" value="UniProtKB-KW"/>
</dbReference>
<dbReference type="Gene3D" id="1.25.40.180">
    <property type="match status" value="1"/>
</dbReference>
<dbReference type="GO" id="GO:0005829">
    <property type="term" value="C:cytosol"/>
    <property type="evidence" value="ECO:0007669"/>
    <property type="project" value="TreeGrafter"/>
</dbReference>
<dbReference type="SMART" id="SM00653">
    <property type="entry name" value="eIF2B_5"/>
    <property type="match status" value="1"/>
</dbReference>
<name>A0AAN0IB43_AMPQE</name>
<evidence type="ECO:0000256" key="5">
    <source>
        <dbReference type="ARBA" id="ARBA00022917"/>
    </source>
</evidence>
<proteinExistence type="inferred from homology"/>
<reference evidence="9" key="2">
    <citation type="submission" date="2024-06" db="UniProtKB">
        <authorList>
            <consortium name="EnsemblMetazoa"/>
        </authorList>
    </citation>
    <scope>IDENTIFICATION</scope>
</reference>
<dbReference type="Proteomes" id="UP000007879">
    <property type="component" value="Unassembled WGS sequence"/>
</dbReference>
<feature type="compositionally biased region" description="Acidic residues" evidence="7">
    <location>
        <begin position="214"/>
        <end position="227"/>
    </location>
</feature>
<evidence type="ECO:0000313" key="10">
    <source>
        <dbReference type="Proteomes" id="UP000007879"/>
    </source>
</evidence>
<dbReference type="SUPFAM" id="SSF75689">
    <property type="entry name" value="Zinc-binding domain of translation initiation factor 2 beta"/>
    <property type="match status" value="1"/>
</dbReference>
<keyword evidence="10" id="KW-1185">Reference proteome</keyword>
<feature type="domain" description="W2" evidence="8">
    <location>
        <begin position="251"/>
        <end position="414"/>
    </location>
</feature>
<evidence type="ECO:0000256" key="1">
    <source>
        <dbReference type="ARBA" id="ARBA00010397"/>
    </source>
</evidence>
<feature type="compositionally biased region" description="Low complexity" evidence="7">
    <location>
        <begin position="150"/>
        <end position="160"/>
    </location>
</feature>
<evidence type="ECO:0000259" key="8">
    <source>
        <dbReference type="PROSITE" id="PS51363"/>
    </source>
</evidence>
<dbReference type="Gene3D" id="3.30.30.170">
    <property type="match status" value="1"/>
</dbReference>
<keyword evidence="4" id="KW-0547">Nucleotide-binding</keyword>
<dbReference type="FunFam" id="2.20.25.350:FF:000001">
    <property type="entry name" value="Eukaryotic translation initiation factor 5"/>
    <property type="match status" value="1"/>
</dbReference>
<keyword evidence="3" id="KW-0396">Initiation factor</keyword>
<dbReference type="Pfam" id="PF02020">
    <property type="entry name" value="W2"/>
    <property type="match status" value="1"/>
</dbReference>
<keyword evidence="5" id="KW-0648">Protein biosynthesis</keyword>
<dbReference type="EnsemblMetazoa" id="XM_003384357.3">
    <property type="protein sequence ID" value="XP_003384405.1"/>
    <property type="gene ID" value="LOC100631898"/>
</dbReference>
<feature type="region of interest" description="Disordered" evidence="7">
    <location>
        <begin position="446"/>
        <end position="465"/>
    </location>
</feature>
<dbReference type="PANTHER" id="PTHR23001:SF7">
    <property type="entry name" value="EUKARYOTIC TRANSLATION INITIATION FACTOR 5"/>
    <property type="match status" value="1"/>
</dbReference>
<keyword evidence="6" id="KW-0342">GTP-binding</keyword>
<dbReference type="SUPFAM" id="SSF100966">
    <property type="entry name" value="Translation initiation factor 2 beta, aIF2beta, N-terminal domain"/>
    <property type="match status" value="1"/>
</dbReference>
<evidence type="ECO:0000256" key="4">
    <source>
        <dbReference type="ARBA" id="ARBA00022741"/>
    </source>
</evidence>
<dbReference type="InterPro" id="IPR016190">
    <property type="entry name" value="Transl_init_fac_IF2/IF5_Zn-bd"/>
</dbReference>
<dbReference type="SMART" id="SM00515">
    <property type="entry name" value="eIF5C"/>
    <property type="match status" value="1"/>
</dbReference>
<dbReference type="Pfam" id="PF01873">
    <property type="entry name" value="eIF-5_eIF-2B"/>
    <property type="match status" value="1"/>
</dbReference>
<dbReference type="GO" id="GO:0001732">
    <property type="term" value="P:formation of cytoplasmic translation initiation complex"/>
    <property type="evidence" value="ECO:0007669"/>
    <property type="project" value="TreeGrafter"/>
</dbReference>
<feature type="compositionally biased region" description="Acidic residues" evidence="7">
    <location>
        <begin position="447"/>
        <end position="465"/>
    </location>
</feature>
<evidence type="ECO:0000256" key="7">
    <source>
        <dbReference type="SAM" id="MobiDB-lite"/>
    </source>
</evidence>
<dbReference type="GO" id="GO:0005092">
    <property type="term" value="F:GDP-dissociation inhibitor activity"/>
    <property type="evidence" value="ECO:0007669"/>
    <property type="project" value="TreeGrafter"/>
</dbReference>
<dbReference type="InterPro" id="IPR016189">
    <property type="entry name" value="Transl_init_fac_IF2/IF5_N"/>
</dbReference>
<evidence type="ECO:0000256" key="2">
    <source>
        <dbReference type="ARBA" id="ARBA00018059"/>
    </source>
</evidence>
<reference evidence="10" key="1">
    <citation type="journal article" date="2010" name="Nature">
        <title>The Amphimedon queenslandica genome and the evolution of animal complexity.</title>
        <authorList>
            <person name="Srivastava M."/>
            <person name="Simakov O."/>
            <person name="Chapman J."/>
            <person name="Fahey B."/>
            <person name="Gauthier M.E."/>
            <person name="Mitros T."/>
            <person name="Richards G.S."/>
            <person name="Conaco C."/>
            <person name="Dacre M."/>
            <person name="Hellsten U."/>
            <person name="Larroux C."/>
            <person name="Putnam N.H."/>
            <person name="Stanke M."/>
            <person name="Adamska M."/>
            <person name="Darling A."/>
            <person name="Degnan S.M."/>
            <person name="Oakley T.H."/>
            <person name="Plachetzki D.C."/>
            <person name="Zhai Y."/>
            <person name="Adamski M."/>
            <person name="Calcino A."/>
            <person name="Cummins S.F."/>
            <person name="Goodstein D.M."/>
            <person name="Harris C."/>
            <person name="Jackson D.J."/>
            <person name="Leys S.P."/>
            <person name="Shu S."/>
            <person name="Woodcroft B.J."/>
            <person name="Vervoort M."/>
            <person name="Kosik K.S."/>
            <person name="Manning G."/>
            <person name="Degnan B.M."/>
            <person name="Rokhsar D.S."/>
        </authorList>
    </citation>
    <scope>NUCLEOTIDE SEQUENCE [LARGE SCALE GENOMIC DNA]</scope>
</reference>
<dbReference type="InterPro" id="IPR045196">
    <property type="entry name" value="IF2/IF5"/>
</dbReference>
<dbReference type="GO" id="GO:0005525">
    <property type="term" value="F:GTP binding"/>
    <property type="evidence" value="ECO:0007669"/>
    <property type="project" value="UniProtKB-KW"/>
</dbReference>
<dbReference type="SUPFAM" id="SSF48371">
    <property type="entry name" value="ARM repeat"/>
    <property type="match status" value="1"/>
</dbReference>
<dbReference type="FunFam" id="3.30.30.170:FF:000002">
    <property type="entry name" value="Eukaryotic translation initiation factor 5"/>
    <property type="match status" value="1"/>
</dbReference>
<organism evidence="9 10">
    <name type="scientific">Amphimedon queenslandica</name>
    <name type="common">Sponge</name>
    <dbReference type="NCBI Taxonomy" id="400682"/>
    <lineage>
        <taxon>Eukaryota</taxon>
        <taxon>Metazoa</taxon>
        <taxon>Porifera</taxon>
        <taxon>Demospongiae</taxon>
        <taxon>Heteroscleromorpha</taxon>
        <taxon>Haplosclerida</taxon>
        <taxon>Niphatidae</taxon>
        <taxon>Amphimedon</taxon>
    </lineage>
</organism>
<dbReference type="PROSITE" id="PS51363">
    <property type="entry name" value="W2"/>
    <property type="match status" value="1"/>
</dbReference>
<evidence type="ECO:0000313" key="9">
    <source>
        <dbReference type="EnsemblMetazoa" id="XP_003384405.1"/>
    </source>
</evidence>
<sequence>MAFVNVNRENTDPYYRYKMPLLIAKVEGKGNGIKTVIVNMVEIGKALQRPPSYPCKYFGCELGAQTQMDPKNGRYIVNGAHEGPKLQDLLDGFIKNFVLCEECENPETNLVVQTGKNRIVQTCIACGHSRLVSERHKLTAYVIKNPPHLAAGGADDAATGGKKDRKGKKGKGKKEKEPTSPSVASPNDIDKEFDVAVPQQNGTSHKGKNKDKNADDDDEEWSVDTSEEAVRKRLENLSEGATVLTLNDDLEKSNSERVNMFYKHVEGIKANGGIPAIASSLSKIKGEAERLEVLDTAAGIMAELLYTDNLLSEIKQYRAIMLHFVHENKKAQKTLLDAFEILVGKVYPDVLLPRVPHILKSFYDEDILEEESILEWHDKVSKKLVGKEKAREIREKAAPIIQWLKTAEEESSEDEDDVEVVYENETAGDKLKVVSETIPAGKVINEAVDDDDDDDEEEEVNIDDI</sequence>
<dbReference type="AlphaFoldDB" id="A0AAN0IB43"/>
<dbReference type="InterPro" id="IPR003307">
    <property type="entry name" value="W2_domain"/>
</dbReference>
<feature type="compositionally biased region" description="Basic residues" evidence="7">
    <location>
        <begin position="163"/>
        <end position="173"/>
    </location>
</feature>
<dbReference type="Gene3D" id="2.20.25.350">
    <property type="match status" value="1"/>
</dbReference>
<feature type="region of interest" description="Disordered" evidence="7">
    <location>
        <begin position="147"/>
        <end position="227"/>
    </location>
</feature>
<evidence type="ECO:0000256" key="3">
    <source>
        <dbReference type="ARBA" id="ARBA00022540"/>
    </source>
</evidence>
<dbReference type="KEGG" id="aqu:100631898"/>
<dbReference type="InterPro" id="IPR002735">
    <property type="entry name" value="Transl_init_fac_IF2/IF5_dom"/>
</dbReference>
<dbReference type="RefSeq" id="XP_003384405.1">
    <property type="nucleotide sequence ID" value="XM_003384357.3"/>
</dbReference>
<dbReference type="GeneID" id="100631898"/>
<dbReference type="GO" id="GO:0071074">
    <property type="term" value="F:eukaryotic initiation factor eIF2 binding"/>
    <property type="evidence" value="ECO:0007669"/>
    <property type="project" value="TreeGrafter"/>
</dbReference>
<evidence type="ECO:0000256" key="6">
    <source>
        <dbReference type="ARBA" id="ARBA00023134"/>
    </source>
</evidence>
<dbReference type="InterPro" id="IPR016024">
    <property type="entry name" value="ARM-type_fold"/>
</dbReference>
<dbReference type="PANTHER" id="PTHR23001">
    <property type="entry name" value="EUKARYOTIC TRANSLATION INITIATION FACTOR"/>
    <property type="match status" value="1"/>
</dbReference>
<accession>A0AAN0IB43</accession>